<dbReference type="GeneID" id="30169432"/>
<evidence type="ECO:0000313" key="1">
    <source>
        <dbReference type="EMBL" id="OCF53756.1"/>
    </source>
</evidence>
<dbReference type="Pfam" id="PF09419">
    <property type="entry name" value="PGP_phosphatase"/>
    <property type="match status" value="1"/>
</dbReference>
<protein>
    <recommendedName>
        <fullName evidence="4">HAD phosphatase, family IIIA</fullName>
    </recommendedName>
</protein>
<keyword evidence="3" id="KW-1185">Reference proteome</keyword>
<dbReference type="AlphaFoldDB" id="A0A1B9IDX8"/>
<dbReference type="Proteomes" id="UP000094020">
    <property type="component" value="Chromosome 1"/>
</dbReference>
<reference evidence="1" key="1">
    <citation type="submission" date="2013-07" db="EMBL/GenBank/DDBJ databases">
        <title>The Genome Sequence of Cryptococcus pinus CBS10737.</title>
        <authorList>
            <consortium name="The Broad Institute Genome Sequencing Platform"/>
            <person name="Cuomo C."/>
            <person name="Litvintseva A."/>
            <person name="Chen Y."/>
            <person name="Heitman J."/>
            <person name="Sun S."/>
            <person name="Springer D."/>
            <person name="Dromer F."/>
            <person name="Young S.K."/>
            <person name="Zeng Q."/>
            <person name="Gargeya S."/>
            <person name="Fitzgerald M."/>
            <person name="Abouelleil A."/>
            <person name="Alvarado L."/>
            <person name="Berlin A.M."/>
            <person name="Chapman S.B."/>
            <person name="Dewar J."/>
            <person name="Goldberg J."/>
            <person name="Griggs A."/>
            <person name="Gujja S."/>
            <person name="Hansen M."/>
            <person name="Howarth C."/>
            <person name="Imamovic A."/>
            <person name="Larimer J."/>
            <person name="McCowan C."/>
            <person name="Murphy C."/>
            <person name="Pearson M."/>
            <person name="Priest M."/>
            <person name="Roberts A."/>
            <person name="Saif S."/>
            <person name="Shea T."/>
            <person name="Sykes S."/>
            <person name="Wortman J."/>
            <person name="Nusbaum C."/>
            <person name="Birren B."/>
        </authorList>
    </citation>
    <scope>NUCLEOTIDE SEQUENCE [LARGE SCALE GENOMIC DNA]</scope>
    <source>
        <strain evidence="1">CBS 10737</strain>
    </source>
</reference>
<organism evidence="1">
    <name type="scientific">Kwoniella pini CBS 10737</name>
    <dbReference type="NCBI Taxonomy" id="1296096"/>
    <lineage>
        <taxon>Eukaryota</taxon>
        <taxon>Fungi</taxon>
        <taxon>Dikarya</taxon>
        <taxon>Basidiomycota</taxon>
        <taxon>Agaricomycotina</taxon>
        <taxon>Tremellomycetes</taxon>
        <taxon>Tremellales</taxon>
        <taxon>Cryptococcaceae</taxon>
        <taxon>Kwoniella</taxon>
    </lineage>
</organism>
<dbReference type="KEGG" id="kpin:30169432"/>
<dbReference type="InterPro" id="IPR027706">
    <property type="entry name" value="PGP_Pase"/>
</dbReference>
<evidence type="ECO:0000313" key="2">
    <source>
        <dbReference type="EMBL" id="WWC66361.1"/>
    </source>
</evidence>
<evidence type="ECO:0008006" key="4">
    <source>
        <dbReference type="Google" id="ProtNLM"/>
    </source>
</evidence>
<evidence type="ECO:0000313" key="3">
    <source>
        <dbReference type="Proteomes" id="UP000094020"/>
    </source>
</evidence>
<proteinExistence type="predicted"/>
<dbReference type="OrthoDB" id="198652at2759"/>
<gene>
    <name evidence="1" type="ORF">I206_01063</name>
    <name evidence="2" type="ORF">I206_100262</name>
</gene>
<sequence length="411" mass="47976">MTPIQLPNILIYLTGIIRPKLLRPNLKVTSIAQINFKSLKNQGYNAIVIDKDNCLTLPNKDEIYPPYQIAWNNLLNTFNPERVLIVSNSAGTKKDPGGIAAESVSLSLKAPILIHGQNKPGCSKDIISYFKGNLGKPITIRKKLIKENEKVIKEEKEDEEMLRLRWEDEIYKKPLLGYNHPSDSKLNERKGNIVTIEKQLKNSTISNKSNEIENNNNNNNNKEEEEELKLIVIGDRLFTDILLSHRLSLYLNKSKNIKTKNSLPSVLSIYTTSLPKYNDVRLLRWIEEKLSKSKIKGNFNFNQFKLKDKNEESINLNFIENKKQNKFIEFFKWFKISKWKEFYNSLPPLNLKNPKSWKPLPILFGLIKNLNYLISLIFKFIIVKSLNFGYNKFQFFFNKKFQNKSKIKFQE</sequence>
<dbReference type="RefSeq" id="XP_019014975.1">
    <property type="nucleotide sequence ID" value="XM_019152837.1"/>
</dbReference>
<accession>A0A1B9IDX8</accession>
<reference evidence="2" key="2">
    <citation type="submission" date="2013-07" db="EMBL/GenBank/DDBJ databases">
        <authorList>
            <consortium name="The Broad Institute Genome Sequencing Platform"/>
            <person name="Cuomo C."/>
            <person name="Litvintseva A."/>
            <person name="Chen Y."/>
            <person name="Heitman J."/>
            <person name="Sun S."/>
            <person name="Springer D."/>
            <person name="Dromer F."/>
            <person name="Young S.K."/>
            <person name="Zeng Q."/>
            <person name="Gargeya S."/>
            <person name="Fitzgerald M."/>
            <person name="Abouelleil A."/>
            <person name="Alvarado L."/>
            <person name="Berlin A.M."/>
            <person name="Chapman S.B."/>
            <person name="Dewar J."/>
            <person name="Goldberg J."/>
            <person name="Griggs A."/>
            <person name="Gujja S."/>
            <person name="Hansen M."/>
            <person name="Howarth C."/>
            <person name="Imamovic A."/>
            <person name="Larimer J."/>
            <person name="McCowan C."/>
            <person name="Murphy C."/>
            <person name="Pearson M."/>
            <person name="Priest M."/>
            <person name="Roberts A."/>
            <person name="Saif S."/>
            <person name="Shea T."/>
            <person name="Sykes S."/>
            <person name="Wortman J."/>
            <person name="Nusbaum C."/>
            <person name="Birren B."/>
        </authorList>
    </citation>
    <scope>NUCLEOTIDE SEQUENCE</scope>
    <source>
        <strain evidence="2">CBS 10737</strain>
    </source>
</reference>
<dbReference type="STRING" id="1296096.A0A1B9IDX8"/>
<dbReference type="EMBL" id="KI894007">
    <property type="protein sequence ID" value="OCF53756.1"/>
    <property type="molecule type" value="Genomic_DNA"/>
</dbReference>
<reference evidence="2" key="4">
    <citation type="submission" date="2024-02" db="EMBL/GenBank/DDBJ databases">
        <title>Comparative genomics of Cryptococcus and Kwoniella reveals pathogenesis evolution and contrasting modes of karyotype evolution via chromosome fusion or intercentromeric recombination.</title>
        <authorList>
            <person name="Coelho M.A."/>
            <person name="David-Palma M."/>
            <person name="Shea T."/>
            <person name="Bowers K."/>
            <person name="McGinley-Smith S."/>
            <person name="Mohammad A.W."/>
            <person name="Gnirke A."/>
            <person name="Yurkov A.M."/>
            <person name="Nowrousian M."/>
            <person name="Sun S."/>
            <person name="Cuomo C.A."/>
            <person name="Heitman J."/>
        </authorList>
    </citation>
    <scope>NUCLEOTIDE SEQUENCE</scope>
    <source>
        <strain evidence="2">CBS 10737</strain>
    </source>
</reference>
<reference evidence="1" key="3">
    <citation type="submission" date="2016-07" db="EMBL/GenBank/DDBJ databases">
        <title>Evolution of pathogenesis and genome organization in the Tremellales.</title>
        <authorList>
            <person name="Cuomo C."/>
            <person name="Litvintseva A."/>
            <person name="Heitman J."/>
            <person name="Chen Y."/>
            <person name="Sun S."/>
            <person name="Springer D."/>
            <person name="Dromer F."/>
            <person name="Young S."/>
            <person name="Zeng Q."/>
            <person name="Chapman S."/>
            <person name="Gujja S."/>
            <person name="Saif S."/>
            <person name="Birren B."/>
        </authorList>
    </citation>
    <scope>NUCLEOTIDE SEQUENCE</scope>
    <source>
        <strain evidence="1">CBS 10737</strain>
    </source>
</reference>
<dbReference type="EMBL" id="CP144519">
    <property type="protein sequence ID" value="WWC66361.1"/>
    <property type="molecule type" value="Genomic_DNA"/>
</dbReference>
<name>A0A1B9IDX8_9TREE</name>
<dbReference type="GO" id="GO:0008962">
    <property type="term" value="F:phosphatidylglycerophosphatase activity"/>
    <property type="evidence" value="ECO:0007669"/>
    <property type="project" value="InterPro"/>
</dbReference>